<dbReference type="STRING" id="656519.Halsa_0587"/>
<reference evidence="1 2" key="2">
    <citation type="journal article" date="2011" name="J. Bacteriol.">
        <title>Complete Genome Sequence of the Haloalkaliphilic, Hydrogen Producing Halanaerobium hydrogenoformans.</title>
        <authorList>
            <person name="Brown S.D."/>
            <person name="Begemann M.B."/>
            <person name="Mormile M.R."/>
            <person name="Wall J.D."/>
            <person name="Han C.S."/>
            <person name="Goodwin L.A."/>
            <person name="Pitluck S."/>
            <person name="Land M.L."/>
            <person name="Hauser L.J."/>
            <person name="Elias D.A."/>
        </authorList>
    </citation>
    <scope>NUCLEOTIDE SEQUENCE [LARGE SCALE GENOMIC DNA]</scope>
    <source>
        <strain evidence="2">sapolanicus</strain>
    </source>
</reference>
<sequence length="114" mass="13676">MKDDIKNLYELFYSSVVTPYNLLENAKLPNYSYVNYYMGDDGLIAEMKCEIEDYQGQVIFYYNFDKEDKLEQVFIEENAAEKKLIYDRKTEQKYQINDILKKWMENSDNMGEAI</sequence>
<dbReference type="RefSeq" id="WP_013405148.1">
    <property type="nucleotide sequence ID" value="NC_014654.1"/>
</dbReference>
<dbReference type="eggNOG" id="ENOG5034ACN">
    <property type="taxonomic scope" value="Bacteria"/>
</dbReference>
<name>E4RPM7_HALHG</name>
<dbReference type="Proteomes" id="UP000007434">
    <property type="component" value="Chromosome"/>
</dbReference>
<dbReference type="HOGENOM" id="CLU_173866_0_0_9"/>
<protein>
    <submittedName>
        <fullName evidence="1">Uncharacterized protein</fullName>
    </submittedName>
</protein>
<dbReference type="EMBL" id="CP002304">
    <property type="protein sequence ID" value="ADQ14050.1"/>
    <property type="molecule type" value="Genomic_DNA"/>
</dbReference>
<dbReference type="KEGG" id="has:Halsa_0587"/>
<evidence type="ECO:0000313" key="1">
    <source>
        <dbReference type="EMBL" id="ADQ14050.1"/>
    </source>
</evidence>
<proteinExistence type="predicted"/>
<evidence type="ECO:0000313" key="2">
    <source>
        <dbReference type="Proteomes" id="UP000007434"/>
    </source>
</evidence>
<gene>
    <name evidence="1" type="ordered locus">Halsa_0587</name>
</gene>
<dbReference type="OrthoDB" id="2973331at2"/>
<reference evidence="1 2" key="1">
    <citation type="submission" date="2010-11" db="EMBL/GenBank/DDBJ databases">
        <title>Complete sequence of Halanaerobium sp. sapolanicus.</title>
        <authorList>
            <consortium name="US DOE Joint Genome Institute"/>
            <person name="Lucas S."/>
            <person name="Copeland A."/>
            <person name="Lapidus A."/>
            <person name="Cheng J.-F."/>
            <person name="Bruce D."/>
            <person name="Goodwin L."/>
            <person name="Pitluck S."/>
            <person name="Davenport K."/>
            <person name="Detter J.C."/>
            <person name="Han C."/>
            <person name="Tapia R."/>
            <person name="Land M."/>
            <person name="Hauser L."/>
            <person name="Jeffries C."/>
            <person name="Kyrpides N."/>
            <person name="Ivanova N."/>
            <person name="Mikhailova N."/>
            <person name="Begemann M.B."/>
            <person name="Mormile M.R."/>
            <person name="Wall J.D."/>
            <person name="Elias D.A."/>
            <person name="Woyke T."/>
        </authorList>
    </citation>
    <scope>NUCLEOTIDE SEQUENCE [LARGE SCALE GENOMIC DNA]</scope>
    <source>
        <strain evidence="2">sapolanicus</strain>
    </source>
</reference>
<keyword evidence="2" id="KW-1185">Reference proteome</keyword>
<accession>E4RPM7</accession>
<dbReference type="AlphaFoldDB" id="E4RPM7"/>
<organism evidence="1 2">
    <name type="scientific">Halanaerobium hydrogeniformans</name>
    <name type="common">Halanaerobium sp. (strain sapolanicus)</name>
    <dbReference type="NCBI Taxonomy" id="656519"/>
    <lineage>
        <taxon>Bacteria</taxon>
        <taxon>Bacillati</taxon>
        <taxon>Bacillota</taxon>
        <taxon>Clostridia</taxon>
        <taxon>Halanaerobiales</taxon>
        <taxon>Halanaerobiaceae</taxon>
        <taxon>Halanaerobium</taxon>
    </lineage>
</organism>